<reference evidence="6" key="1">
    <citation type="submission" date="2024-02" db="UniProtKB">
        <authorList>
            <consortium name="WormBaseParasite"/>
        </authorList>
    </citation>
    <scope>IDENTIFICATION</scope>
</reference>
<protein>
    <recommendedName>
        <fullName evidence="4">F-box domain-containing protein</fullName>
    </recommendedName>
</protein>
<dbReference type="InterPro" id="IPR020472">
    <property type="entry name" value="WD40_PAC1"/>
</dbReference>
<feature type="repeat" description="WD" evidence="3">
    <location>
        <begin position="160"/>
        <end position="199"/>
    </location>
</feature>
<dbReference type="PROSITE" id="PS50082">
    <property type="entry name" value="WD_REPEATS_2"/>
    <property type="match status" value="5"/>
</dbReference>
<feature type="repeat" description="WD" evidence="3">
    <location>
        <begin position="200"/>
        <end position="241"/>
    </location>
</feature>
<evidence type="ECO:0000256" key="2">
    <source>
        <dbReference type="ARBA" id="ARBA00022737"/>
    </source>
</evidence>
<dbReference type="PROSITE" id="PS00678">
    <property type="entry name" value="WD_REPEATS_1"/>
    <property type="match status" value="4"/>
</dbReference>
<dbReference type="CDD" id="cd00200">
    <property type="entry name" value="WD40"/>
    <property type="match status" value="1"/>
</dbReference>
<accession>A0AAF3J737</accession>
<dbReference type="Gene3D" id="2.130.10.10">
    <property type="entry name" value="YVTN repeat-like/Quinoprotein amine dehydrogenase"/>
    <property type="match status" value="3"/>
</dbReference>
<dbReference type="Gene3D" id="1.20.1280.50">
    <property type="match status" value="1"/>
</dbReference>
<dbReference type="SUPFAM" id="SSF50978">
    <property type="entry name" value="WD40 repeat-like"/>
    <property type="match status" value="1"/>
</dbReference>
<dbReference type="InterPro" id="IPR001680">
    <property type="entry name" value="WD40_rpt"/>
</dbReference>
<dbReference type="InterPro" id="IPR015943">
    <property type="entry name" value="WD40/YVTN_repeat-like_dom_sf"/>
</dbReference>
<feature type="repeat" description="WD" evidence="3">
    <location>
        <begin position="120"/>
        <end position="151"/>
    </location>
</feature>
<dbReference type="InterPro" id="IPR036322">
    <property type="entry name" value="WD40_repeat_dom_sf"/>
</dbReference>
<dbReference type="Proteomes" id="UP000887575">
    <property type="component" value="Unassembled WGS sequence"/>
</dbReference>
<proteinExistence type="predicted"/>
<dbReference type="WBParaSite" id="MBELARI_LOCUS20325">
    <property type="protein sequence ID" value="MBELARI_LOCUS20325"/>
    <property type="gene ID" value="MBELARI_LOCUS20325"/>
</dbReference>
<evidence type="ECO:0000259" key="4">
    <source>
        <dbReference type="PROSITE" id="PS50181"/>
    </source>
</evidence>
<dbReference type="PROSITE" id="PS50294">
    <property type="entry name" value="WD_REPEATS_REGION"/>
    <property type="match status" value="5"/>
</dbReference>
<evidence type="ECO:0000256" key="1">
    <source>
        <dbReference type="ARBA" id="ARBA00022574"/>
    </source>
</evidence>
<dbReference type="SUPFAM" id="SSF81383">
    <property type="entry name" value="F-box domain"/>
    <property type="match status" value="1"/>
</dbReference>
<dbReference type="Pfam" id="PF00400">
    <property type="entry name" value="WD40"/>
    <property type="match status" value="5"/>
</dbReference>
<keyword evidence="2" id="KW-0677">Repeat</keyword>
<dbReference type="InterPro" id="IPR036047">
    <property type="entry name" value="F-box-like_dom_sf"/>
</dbReference>
<dbReference type="PRINTS" id="PR00320">
    <property type="entry name" value="GPROTEINBRPT"/>
</dbReference>
<dbReference type="AlphaFoldDB" id="A0AAF3J737"/>
<keyword evidence="5" id="KW-1185">Reference proteome</keyword>
<dbReference type="PANTHER" id="PTHR19848:SF8">
    <property type="entry name" value="F-BOX AND WD REPEAT DOMAIN CONTAINING 7"/>
    <property type="match status" value="1"/>
</dbReference>
<dbReference type="PANTHER" id="PTHR19848">
    <property type="entry name" value="WD40 REPEAT PROTEIN"/>
    <property type="match status" value="1"/>
</dbReference>
<dbReference type="PROSITE" id="PS50181">
    <property type="entry name" value="FBOX"/>
    <property type="match status" value="1"/>
</dbReference>
<feature type="repeat" description="WD" evidence="3">
    <location>
        <begin position="78"/>
        <end position="119"/>
    </location>
</feature>
<feature type="domain" description="F-box" evidence="4">
    <location>
        <begin position="23"/>
        <end position="70"/>
    </location>
</feature>
<dbReference type="InterPro" id="IPR019775">
    <property type="entry name" value="WD40_repeat_CS"/>
</dbReference>
<evidence type="ECO:0000313" key="5">
    <source>
        <dbReference type="Proteomes" id="UP000887575"/>
    </source>
</evidence>
<sequence>MSDKPESSKTRLEEHLIQPFFQKDFLSELPEEVAYRIIAYLTPSDLTSGRIVTGYRDRYNHDALRVWKIDDAQPAFTINGHMGYISTFQVSDDGNYIVSGANDGMVRVWCGQTGARLHVLQGHTSTVRCMSLHGTTLVSGSYDQTLRVWDLVDWKCLHILTGHLGMVWCEQFGGIRVVSGASDGTVKVWNVQTGECLQTLTGHTDAVESLLFEPERDLVASASLDATIRVWDVRRGTCIAILLSHQRYFYGMQLRENRLVACYAYLDVGVWDIRDGGSCIHRLQDVNGHTSTITSLQWLDSGLLVTGSDDGLVKLWDVDKGIFVRVLVRLQSGRSGGRVWRCRLKATETLLVCAVGLQNRTGDTKLILIDFDASYP</sequence>
<feature type="repeat" description="WD" evidence="3">
    <location>
        <begin position="286"/>
        <end position="326"/>
    </location>
</feature>
<dbReference type="InterPro" id="IPR001810">
    <property type="entry name" value="F-box_dom"/>
</dbReference>
<name>A0AAF3J737_9BILA</name>
<evidence type="ECO:0000256" key="3">
    <source>
        <dbReference type="PROSITE-ProRule" id="PRU00221"/>
    </source>
</evidence>
<dbReference type="SMART" id="SM00320">
    <property type="entry name" value="WD40"/>
    <property type="match status" value="6"/>
</dbReference>
<keyword evidence="1 3" id="KW-0853">WD repeat</keyword>
<evidence type="ECO:0000313" key="6">
    <source>
        <dbReference type="WBParaSite" id="MBELARI_LOCUS20325"/>
    </source>
</evidence>
<organism evidence="5 6">
    <name type="scientific">Mesorhabditis belari</name>
    <dbReference type="NCBI Taxonomy" id="2138241"/>
    <lineage>
        <taxon>Eukaryota</taxon>
        <taxon>Metazoa</taxon>
        <taxon>Ecdysozoa</taxon>
        <taxon>Nematoda</taxon>
        <taxon>Chromadorea</taxon>
        <taxon>Rhabditida</taxon>
        <taxon>Rhabditina</taxon>
        <taxon>Rhabditomorpha</taxon>
        <taxon>Rhabditoidea</taxon>
        <taxon>Rhabditidae</taxon>
        <taxon>Mesorhabditinae</taxon>
        <taxon>Mesorhabditis</taxon>
    </lineage>
</organism>